<evidence type="ECO:0000313" key="2">
    <source>
        <dbReference type="Proteomes" id="UP000001635"/>
    </source>
</evidence>
<dbReference type="AlphaFoldDB" id="G0J787"/>
<protein>
    <submittedName>
        <fullName evidence="1">Uncharacterized protein</fullName>
    </submittedName>
</protein>
<accession>G0J787</accession>
<keyword evidence="2" id="KW-1185">Reference proteome</keyword>
<gene>
    <name evidence="1" type="ordered locus">Cycma_4011</name>
</gene>
<name>G0J787_CYCMS</name>
<reference evidence="2" key="1">
    <citation type="submission" date="2011-07" db="EMBL/GenBank/DDBJ databases">
        <title>The complete genome of Cyclobacterium marinum DSM 745.</title>
        <authorList>
            <person name="Lucas S."/>
            <person name="Han J."/>
            <person name="Lapidus A."/>
            <person name="Bruce D."/>
            <person name="Goodwin L."/>
            <person name="Pitluck S."/>
            <person name="Peters L."/>
            <person name="Kyrpides N."/>
            <person name="Mavromatis K."/>
            <person name="Ivanova N."/>
            <person name="Ovchinnikova G."/>
            <person name="Chertkov O."/>
            <person name="Detter J.C."/>
            <person name="Tapia R."/>
            <person name="Han C."/>
            <person name="Land M."/>
            <person name="Hauser L."/>
            <person name="Markowitz V."/>
            <person name="Cheng J.-F."/>
            <person name="Hugenholtz P."/>
            <person name="Woyke T."/>
            <person name="Wu D."/>
            <person name="Tindall B."/>
            <person name="Schuetze A."/>
            <person name="Brambilla E."/>
            <person name="Klenk H.-P."/>
            <person name="Eisen J.A."/>
        </authorList>
    </citation>
    <scope>NUCLEOTIDE SEQUENCE [LARGE SCALE GENOMIC DNA]</scope>
    <source>
        <strain evidence="2">ATCC 25205 / DSM 745 / LMG 13164 / NCIMB 1802</strain>
    </source>
</reference>
<dbReference type="KEGG" id="cmr:Cycma_4011"/>
<dbReference type="Proteomes" id="UP000001635">
    <property type="component" value="Chromosome"/>
</dbReference>
<organism evidence="1 2">
    <name type="scientific">Cyclobacterium marinum (strain ATCC 25205 / DSM 745 / LMG 13164 / NCIMB 1802)</name>
    <name type="common">Flectobacillus marinus</name>
    <dbReference type="NCBI Taxonomy" id="880070"/>
    <lineage>
        <taxon>Bacteria</taxon>
        <taxon>Pseudomonadati</taxon>
        <taxon>Bacteroidota</taxon>
        <taxon>Cytophagia</taxon>
        <taxon>Cytophagales</taxon>
        <taxon>Cyclobacteriaceae</taxon>
        <taxon>Cyclobacterium</taxon>
    </lineage>
</organism>
<dbReference type="HOGENOM" id="CLU_3117015_0_0_10"/>
<proteinExistence type="predicted"/>
<evidence type="ECO:0000313" key="1">
    <source>
        <dbReference type="EMBL" id="AEL27720.1"/>
    </source>
</evidence>
<dbReference type="EMBL" id="CP002955">
    <property type="protein sequence ID" value="AEL27720.1"/>
    <property type="molecule type" value="Genomic_DNA"/>
</dbReference>
<sequence length="50" mass="5458">MGFSSLAYSGVKPRPPMLTGSCLEIIAKHRLGESESSNEVVDFEAISPRY</sequence>